<keyword evidence="4 7" id="KW-0812">Transmembrane</keyword>
<dbReference type="AlphaFoldDB" id="A0A853C936"/>
<dbReference type="InterPro" id="IPR035906">
    <property type="entry name" value="MetI-like_sf"/>
</dbReference>
<evidence type="ECO:0000256" key="2">
    <source>
        <dbReference type="ARBA" id="ARBA00022448"/>
    </source>
</evidence>
<keyword evidence="2 7" id="KW-0813">Transport</keyword>
<proteinExistence type="inferred from homology"/>
<feature type="transmembrane region" description="Helical" evidence="7">
    <location>
        <begin position="191"/>
        <end position="213"/>
    </location>
</feature>
<name>A0A853C936_9ACTN</name>
<dbReference type="CDD" id="cd06261">
    <property type="entry name" value="TM_PBP2"/>
    <property type="match status" value="1"/>
</dbReference>
<dbReference type="InterPro" id="IPR000515">
    <property type="entry name" value="MetI-like"/>
</dbReference>
<dbReference type="Pfam" id="PF00528">
    <property type="entry name" value="BPD_transp_1"/>
    <property type="match status" value="1"/>
</dbReference>
<feature type="transmembrane region" description="Helical" evidence="7">
    <location>
        <begin position="110"/>
        <end position="133"/>
    </location>
</feature>
<dbReference type="EMBL" id="JACCFP010000001">
    <property type="protein sequence ID" value="NYJ03699.1"/>
    <property type="molecule type" value="Genomic_DNA"/>
</dbReference>
<dbReference type="PROSITE" id="PS50928">
    <property type="entry name" value="ABC_TM1"/>
    <property type="match status" value="1"/>
</dbReference>
<protein>
    <submittedName>
        <fullName evidence="9">NitT/TauT family transport system permease protein</fullName>
    </submittedName>
</protein>
<dbReference type="Gene3D" id="1.10.3720.10">
    <property type="entry name" value="MetI-like"/>
    <property type="match status" value="1"/>
</dbReference>
<evidence type="ECO:0000256" key="3">
    <source>
        <dbReference type="ARBA" id="ARBA00022475"/>
    </source>
</evidence>
<keyword evidence="10" id="KW-1185">Reference proteome</keyword>
<evidence type="ECO:0000313" key="9">
    <source>
        <dbReference type="EMBL" id="NYJ03699.1"/>
    </source>
</evidence>
<reference evidence="9 10" key="1">
    <citation type="submission" date="2020-07" db="EMBL/GenBank/DDBJ databases">
        <title>Sequencing the genomes of 1000 actinobacteria strains.</title>
        <authorList>
            <person name="Klenk H.-P."/>
        </authorList>
    </citation>
    <scope>NUCLEOTIDE SEQUENCE [LARGE SCALE GENOMIC DNA]</scope>
    <source>
        <strain evidence="9 10">DSM 103833</strain>
    </source>
</reference>
<evidence type="ECO:0000256" key="6">
    <source>
        <dbReference type="ARBA" id="ARBA00023136"/>
    </source>
</evidence>
<evidence type="ECO:0000256" key="1">
    <source>
        <dbReference type="ARBA" id="ARBA00004651"/>
    </source>
</evidence>
<comment type="caution">
    <text evidence="9">The sequence shown here is derived from an EMBL/GenBank/DDBJ whole genome shotgun (WGS) entry which is preliminary data.</text>
</comment>
<evidence type="ECO:0000256" key="4">
    <source>
        <dbReference type="ARBA" id="ARBA00022692"/>
    </source>
</evidence>
<dbReference type="SUPFAM" id="SSF161098">
    <property type="entry name" value="MetI-like"/>
    <property type="match status" value="1"/>
</dbReference>
<organism evidence="9 10">
    <name type="scientific">Nocardioides thalensis</name>
    <dbReference type="NCBI Taxonomy" id="1914755"/>
    <lineage>
        <taxon>Bacteria</taxon>
        <taxon>Bacillati</taxon>
        <taxon>Actinomycetota</taxon>
        <taxon>Actinomycetes</taxon>
        <taxon>Propionibacteriales</taxon>
        <taxon>Nocardioidaceae</taxon>
        <taxon>Nocardioides</taxon>
    </lineage>
</organism>
<evidence type="ECO:0000313" key="10">
    <source>
        <dbReference type="Proteomes" id="UP000530424"/>
    </source>
</evidence>
<keyword evidence="3" id="KW-1003">Cell membrane</keyword>
<accession>A0A853C936</accession>
<sequence length="274" mass="28360">MATATTVTTSVTPTRAGRGVGQVLRVAAPVVVGLAGLFVWWLLTDVVGVEEYLLPGPAEVREEFAANFDAIKEAATTTGVNALFGLVAGSVLGVLLATVAGWVRAVDGMLAPVVASIAVVPIVALAPVLNTMYGADSEYGRRMIATLAAFVPVFVNTLRGLRQTTPIQRDLMRATAAGPLQSFRAVTLPTAAPYAITGVRIASSLAVISALVAEYFGGPRGGLGAFISTSAATSAYARAWAYVGAAILLGLAFYVVTAAIERLAQHQWPTTDAR</sequence>
<gene>
    <name evidence="9" type="ORF">HNR19_004397</name>
</gene>
<dbReference type="Proteomes" id="UP000530424">
    <property type="component" value="Unassembled WGS sequence"/>
</dbReference>
<comment type="subcellular location">
    <subcellularLocation>
        <location evidence="1 7">Cell membrane</location>
        <topology evidence="1 7">Multi-pass membrane protein</topology>
    </subcellularLocation>
</comment>
<dbReference type="GO" id="GO:0005886">
    <property type="term" value="C:plasma membrane"/>
    <property type="evidence" value="ECO:0007669"/>
    <property type="project" value="UniProtKB-SubCell"/>
</dbReference>
<feature type="transmembrane region" description="Helical" evidence="7">
    <location>
        <begin position="239"/>
        <end position="260"/>
    </location>
</feature>
<dbReference type="RefSeq" id="WP_179669969.1">
    <property type="nucleotide sequence ID" value="NZ_JACCFP010000001.1"/>
</dbReference>
<feature type="transmembrane region" description="Helical" evidence="7">
    <location>
        <begin position="82"/>
        <end position="103"/>
    </location>
</feature>
<evidence type="ECO:0000256" key="5">
    <source>
        <dbReference type="ARBA" id="ARBA00022989"/>
    </source>
</evidence>
<dbReference type="GO" id="GO:0055085">
    <property type="term" value="P:transmembrane transport"/>
    <property type="evidence" value="ECO:0007669"/>
    <property type="project" value="InterPro"/>
</dbReference>
<dbReference type="PANTHER" id="PTHR30151:SF41">
    <property type="entry name" value="ABC TRANSPORTER PERMEASE PROTEIN"/>
    <property type="match status" value="1"/>
</dbReference>
<feature type="transmembrane region" description="Helical" evidence="7">
    <location>
        <begin position="23"/>
        <end position="43"/>
    </location>
</feature>
<comment type="similarity">
    <text evidence="7">Belongs to the binding-protein-dependent transport system permease family.</text>
</comment>
<keyword evidence="6 7" id="KW-0472">Membrane</keyword>
<evidence type="ECO:0000256" key="7">
    <source>
        <dbReference type="RuleBase" id="RU363032"/>
    </source>
</evidence>
<feature type="domain" description="ABC transmembrane type-1" evidence="8">
    <location>
        <begin position="71"/>
        <end position="264"/>
    </location>
</feature>
<keyword evidence="5 7" id="KW-1133">Transmembrane helix</keyword>
<evidence type="ECO:0000259" key="8">
    <source>
        <dbReference type="PROSITE" id="PS50928"/>
    </source>
</evidence>
<feature type="transmembrane region" description="Helical" evidence="7">
    <location>
        <begin position="139"/>
        <end position="158"/>
    </location>
</feature>
<dbReference type="PANTHER" id="PTHR30151">
    <property type="entry name" value="ALKANE SULFONATE ABC TRANSPORTER-RELATED, MEMBRANE SUBUNIT"/>
    <property type="match status" value="1"/>
</dbReference>